<name>A0A9X2L186_9BACT</name>
<dbReference type="Gene3D" id="3.30.565.10">
    <property type="entry name" value="Histidine kinase-like ATPase, C-terminal domain"/>
    <property type="match status" value="1"/>
</dbReference>
<dbReference type="InterPro" id="IPR001789">
    <property type="entry name" value="Sig_transdc_resp-reg_receiver"/>
</dbReference>
<feature type="modified residue" description="4-aspartylphosphate" evidence="5">
    <location>
        <position position="703"/>
    </location>
</feature>
<dbReference type="GO" id="GO:0005524">
    <property type="term" value="F:ATP binding"/>
    <property type="evidence" value="ECO:0007669"/>
    <property type="project" value="UniProtKB-KW"/>
</dbReference>
<dbReference type="CDD" id="cd17546">
    <property type="entry name" value="REC_hyHK_CKI1_RcsC-like"/>
    <property type="match status" value="1"/>
</dbReference>
<feature type="transmembrane region" description="Helical" evidence="6">
    <location>
        <begin position="361"/>
        <end position="381"/>
    </location>
</feature>
<dbReference type="InterPro" id="IPR036097">
    <property type="entry name" value="HisK_dim/P_sf"/>
</dbReference>
<evidence type="ECO:0000256" key="5">
    <source>
        <dbReference type="PROSITE-ProRule" id="PRU00169"/>
    </source>
</evidence>
<feature type="transmembrane region" description="Helical" evidence="6">
    <location>
        <begin position="179"/>
        <end position="202"/>
    </location>
</feature>
<dbReference type="PROSITE" id="PS50110">
    <property type="entry name" value="RESPONSE_REGULATORY"/>
    <property type="match status" value="1"/>
</dbReference>
<keyword evidence="9" id="KW-0067">ATP-binding</keyword>
<proteinExistence type="predicted"/>
<evidence type="ECO:0000256" key="1">
    <source>
        <dbReference type="ARBA" id="ARBA00000085"/>
    </source>
</evidence>
<organism evidence="9 10">
    <name type="scientific">Gracilimonas sediminicola</name>
    <dbReference type="NCBI Taxonomy" id="2952158"/>
    <lineage>
        <taxon>Bacteria</taxon>
        <taxon>Pseudomonadati</taxon>
        <taxon>Balneolota</taxon>
        <taxon>Balneolia</taxon>
        <taxon>Balneolales</taxon>
        <taxon>Balneolaceae</taxon>
        <taxon>Gracilimonas</taxon>
    </lineage>
</organism>
<dbReference type="AlphaFoldDB" id="A0A9X2L186"/>
<dbReference type="SUPFAM" id="SSF49785">
    <property type="entry name" value="Galactose-binding domain-like"/>
    <property type="match status" value="1"/>
</dbReference>
<dbReference type="SMART" id="SM00448">
    <property type="entry name" value="REC"/>
    <property type="match status" value="1"/>
</dbReference>
<comment type="caution">
    <text evidence="9">The sequence shown here is derived from an EMBL/GenBank/DDBJ whole genome shotgun (WGS) entry which is preliminary data.</text>
</comment>
<dbReference type="Pfam" id="PF02518">
    <property type="entry name" value="HATPase_c"/>
    <property type="match status" value="1"/>
</dbReference>
<dbReference type="EC" id="2.7.13.3" evidence="2"/>
<dbReference type="PANTHER" id="PTHR45339">
    <property type="entry name" value="HYBRID SIGNAL TRANSDUCTION HISTIDINE KINASE J"/>
    <property type="match status" value="1"/>
</dbReference>
<feature type="transmembrane region" description="Helical" evidence="6">
    <location>
        <begin position="273"/>
        <end position="293"/>
    </location>
</feature>
<evidence type="ECO:0000259" key="8">
    <source>
        <dbReference type="PROSITE" id="PS50110"/>
    </source>
</evidence>
<dbReference type="CDD" id="cd00082">
    <property type="entry name" value="HisKA"/>
    <property type="match status" value="1"/>
</dbReference>
<evidence type="ECO:0000256" key="4">
    <source>
        <dbReference type="ARBA" id="ARBA00023012"/>
    </source>
</evidence>
<dbReference type="PROSITE" id="PS50109">
    <property type="entry name" value="HIS_KIN"/>
    <property type="match status" value="1"/>
</dbReference>
<dbReference type="Gene3D" id="2.60.120.260">
    <property type="entry name" value="Galactose-binding domain-like"/>
    <property type="match status" value="1"/>
</dbReference>
<dbReference type="SMART" id="SM00388">
    <property type="entry name" value="HisKA"/>
    <property type="match status" value="1"/>
</dbReference>
<feature type="transmembrane region" description="Helical" evidence="6">
    <location>
        <begin position="209"/>
        <end position="229"/>
    </location>
</feature>
<dbReference type="SUPFAM" id="SSF55874">
    <property type="entry name" value="ATPase domain of HSP90 chaperone/DNA topoisomerase II/histidine kinase"/>
    <property type="match status" value="1"/>
</dbReference>
<comment type="catalytic activity">
    <reaction evidence="1">
        <text>ATP + protein L-histidine = ADP + protein N-phospho-L-histidine.</text>
        <dbReference type="EC" id="2.7.13.3"/>
    </reaction>
</comment>
<dbReference type="InterPro" id="IPR003594">
    <property type="entry name" value="HATPase_dom"/>
</dbReference>
<protein>
    <recommendedName>
        <fullName evidence="2">histidine kinase</fullName>
        <ecNumber evidence="2">2.7.13.3</ecNumber>
    </recommendedName>
</protein>
<dbReference type="Gene3D" id="3.40.50.2300">
    <property type="match status" value="1"/>
</dbReference>
<sequence length="772" mass="87791">MSSTPSISQPLAVKGVIDLSDIDFQQQKVVELDGEWFFYWRDLIPPDQINTDSAAPLVDFPHLWNEDPELSSYGYATYAVRIIKPNDHPSLAISIPDLYTAYTLYINGEEISQNGQVATNREAYTPFWLPRTVSIDHLQSDTLQVVLHVSNFRHSKGGIRLPIKLGMEEFLERERTIEIGYTLLLTGCLFMIGLFFMGLYLFGRHELPMFYFAFVCFLFSYRIFGTGLYPLHYLFPDLPWILTIKAEYFSLYFTAALFCIFVHKLYPQEASRTFIYVFTGIFGAFSFVTIFFPPFYFTAILNLFFASIPVALAYITWVYIKAAFKKREGAWFALASVVIVFTVFMHNLLEYLTILQESLLLNFVGFFSFFFLQSLILSYRFTNSLSRARIKAEEAARAKSQFLSTMSHEIRTPLNAVIGLSDLLLESKSEQEKQEFAQNIKQSGENLLEIINNILDYSKLESAGIKSDFQPVNLRKATGEILNMLSPLSSGKNLPVSLEISEDLPAWVLTDQTQLKQILINLIGNAIKFTSEGKISILIRPMESSQKHGNLLFKISDTGTGISKKDAHRLFRSFTQVDSSRTRKHGGTGLGLVISKKLVEALGGDIWFESEAGKGTTFYFTIEAKETKPPKHDQQEDVIKSADQNKETDLTELRILVVEDNLMNQKVVTSILNKSDLHPDIATNGKEALELLNTKSYDLVFMDMEMPVMDGIEATLQIRETLPQRNQPIIIAMTANAFFEDRERCLKAGMNDFISKPISKNMVDASLRKWFS</sequence>
<dbReference type="SUPFAM" id="SSF52172">
    <property type="entry name" value="CheY-like"/>
    <property type="match status" value="1"/>
</dbReference>
<dbReference type="InterPro" id="IPR011006">
    <property type="entry name" value="CheY-like_superfamily"/>
</dbReference>
<gene>
    <name evidence="9" type="ORF">NM125_02205</name>
</gene>
<feature type="domain" description="Histidine kinase" evidence="7">
    <location>
        <begin position="405"/>
        <end position="626"/>
    </location>
</feature>
<dbReference type="GO" id="GO:0000155">
    <property type="term" value="F:phosphorelay sensor kinase activity"/>
    <property type="evidence" value="ECO:0007669"/>
    <property type="project" value="InterPro"/>
</dbReference>
<dbReference type="SUPFAM" id="SSF47384">
    <property type="entry name" value="Homodimeric domain of signal transducing histidine kinase"/>
    <property type="match status" value="1"/>
</dbReference>
<keyword evidence="10" id="KW-1185">Reference proteome</keyword>
<evidence type="ECO:0000256" key="6">
    <source>
        <dbReference type="SAM" id="Phobius"/>
    </source>
</evidence>
<keyword evidence="6" id="KW-0812">Transmembrane</keyword>
<dbReference type="InterPro" id="IPR008979">
    <property type="entry name" value="Galactose-bd-like_sf"/>
</dbReference>
<accession>A0A9X2L186</accession>
<keyword evidence="6" id="KW-1133">Transmembrane helix</keyword>
<dbReference type="Pfam" id="PF00072">
    <property type="entry name" value="Response_reg"/>
    <property type="match status" value="1"/>
</dbReference>
<keyword evidence="3 5" id="KW-0597">Phosphoprotein</keyword>
<dbReference type="InterPro" id="IPR005467">
    <property type="entry name" value="His_kinase_dom"/>
</dbReference>
<evidence type="ECO:0000259" key="7">
    <source>
        <dbReference type="PROSITE" id="PS50109"/>
    </source>
</evidence>
<keyword evidence="9" id="KW-0547">Nucleotide-binding</keyword>
<dbReference type="InterPro" id="IPR004358">
    <property type="entry name" value="Sig_transdc_His_kin-like_C"/>
</dbReference>
<dbReference type="FunFam" id="3.30.565.10:FF:000010">
    <property type="entry name" value="Sensor histidine kinase RcsC"/>
    <property type="match status" value="1"/>
</dbReference>
<dbReference type="InterPro" id="IPR003661">
    <property type="entry name" value="HisK_dim/P_dom"/>
</dbReference>
<feature type="domain" description="Response regulatory" evidence="8">
    <location>
        <begin position="654"/>
        <end position="771"/>
    </location>
</feature>
<dbReference type="InterPro" id="IPR011623">
    <property type="entry name" value="7TMR_DISM_rcpt_extracell_dom1"/>
</dbReference>
<dbReference type="SMART" id="SM00387">
    <property type="entry name" value="HATPase_c"/>
    <property type="match status" value="1"/>
</dbReference>
<dbReference type="RefSeq" id="WP_255132416.1">
    <property type="nucleotide sequence ID" value="NZ_JANDBC010000001.1"/>
</dbReference>
<keyword evidence="4" id="KW-0902">Two-component regulatory system</keyword>
<dbReference type="PRINTS" id="PR00344">
    <property type="entry name" value="BCTRLSENSOR"/>
</dbReference>
<dbReference type="InterPro" id="IPR036890">
    <property type="entry name" value="HATPase_C_sf"/>
</dbReference>
<keyword evidence="6" id="KW-0472">Membrane</keyword>
<evidence type="ECO:0000256" key="3">
    <source>
        <dbReference type="ARBA" id="ARBA00022553"/>
    </source>
</evidence>
<reference evidence="9" key="1">
    <citation type="submission" date="2022-06" db="EMBL/GenBank/DDBJ databases">
        <title>Gracilimonas sp. CAU 1638 isolated from sea sediment.</title>
        <authorList>
            <person name="Kim W."/>
        </authorList>
    </citation>
    <scope>NUCLEOTIDE SEQUENCE</scope>
    <source>
        <strain evidence="9">CAU 1638</strain>
    </source>
</reference>
<feature type="transmembrane region" description="Helical" evidence="6">
    <location>
        <begin position="249"/>
        <end position="266"/>
    </location>
</feature>
<dbReference type="CDD" id="cd16922">
    <property type="entry name" value="HATPase_EvgS-ArcB-TorS-like"/>
    <property type="match status" value="1"/>
</dbReference>
<feature type="transmembrane region" description="Helical" evidence="6">
    <location>
        <begin position="299"/>
        <end position="319"/>
    </location>
</feature>
<dbReference type="Proteomes" id="UP001139125">
    <property type="component" value="Unassembled WGS sequence"/>
</dbReference>
<dbReference type="PANTHER" id="PTHR45339:SF1">
    <property type="entry name" value="HYBRID SIGNAL TRANSDUCTION HISTIDINE KINASE J"/>
    <property type="match status" value="1"/>
</dbReference>
<dbReference type="Pfam" id="PF00512">
    <property type="entry name" value="HisKA"/>
    <property type="match status" value="1"/>
</dbReference>
<feature type="transmembrane region" description="Helical" evidence="6">
    <location>
        <begin position="331"/>
        <end position="349"/>
    </location>
</feature>
<evidence type="ECO:0000313" key="10">
    <source>
        <dbReference type="Proteomes" id="UP001139125"/>
    </source>
</evidence>
<dbReference type="Pfam" id="PF07695">
    <property type="entry name" value="7TMR-DISM_7TM"/>
    <property type="match status" value="1"/>
</dbReference>
<evidence type="ECO:0000313" key="9">
    <source>
        <dbReference type="EMBL" id="MCP9290390.1"/>
    </source>
</evidence>
<dbReference type="EMBL" id="JANDBC010000001">
    <property type="protein sequence ID" value="MCP9290390.1"/>
    <property type="molecule type" value="Genomic_DNA"/>
</dbReference>
<dbReference type="Gene3D" id="1.10.287.130">
    <property type="match status" value="1"/>
</dbReference>
<evidence type="ECO:0000256" key="2">
    <source>
        <dbReference type="ARBA" id="ARBA00012438"/>
    </source>
</evidence>